<comment type="catalytic activity">
    <reaction evidence="5">
        <text>adenylyl-molybdopterin + molybdate = Mo-molybdopterin + AMP + H(+)</text>
        <dbReference type="Rhea" id="RHEA:35047"/>
        <dbReference type="ChEBI" id="CHEBI:15378"/>
        <dbReference type="ChEBI" id="CHEBI:36264"/>
        <dbReference type="ChEBI" id="CHEBI:62727"/>
        <dbReference type="ChEBI" id="CHEBI:71302"/>
        <dbReference type="ChEBI" id="CHEBI:456215"/>
    </reaction>
</comment>
<dbReference type="InterPro" id="IPR036688">
    <property type="entry name" value="MoeA_C_domain_IV_sf"/>
</dbReference>
<protein>
    <submittedName>
        <fullName evidence="8">DEKNAAC102281</fullName>
    </submittedName>
</protein>
<dbReference type="Gene3D" id="3.40.980.10">
    <property type="entry name" value="MoaB/Mog-like domain"/>
    <property type="match status" value="2"/>
</dbReference>
<dbReference type="Pfam" id="PF00994">
    <property type="entry name" value="MoCF_biosynth"/>
    <property type="match status" value="2"/>
</dbReference>
<organism evidence="8 9">
    <name type="scientific">Brettanomyces naardenensis</name>
    <name type="common">Yeast</name>
    <dbReference type="NCBI Taxonomy" id="13370"/>
    <lineage>
        <taxon>Eukaryota</taxon>
        <taxon>Fungi</taxon>
        <taxon>Dikarya</taxon>
        <taxon>Ascomycota</taxon>
        <taxon>Saccharomycotina</taxon>
        <taxon>Pichiomycetes</taxon>
        <taxon>Pichiales</taxon>
        <taxon>Pichiaceae</taxon>
        <taxon>Brettanomyces</taxon>
    </lineage>
</organism>
<dbReference type="GO" id="GO:0005829">
    <property type="term" value="C:cytosol"/>
    <property type="evidence" value="ECO:0007669"/>
    <property type="project" value="TreeGrafter"/>
</dbReference>
<dbReference type="InterPro" id="IPR036425">
    <property type="entry name" value="MoaB/Mog-like_dom_sf"/>
</dbReference>
<dbReference type="SUPFAM" id="SSF53218">
    <property type="entry name" value="Molybdenum cofactor biosynthesis proteins"/>
    <property type="match status" value="2"/>
</dbReference>
<evidence type="ECO:0000256" key="3">
    <source>
        <dbReference type="ARBA" id="ARBA00008339"/>
    </source>
</evidence>
<dbReference type="GO" id="GO:0006777">
    <property type="term" value="P:Mo-molybdopterin cofactor biosynthetic process"/>
    <property type="evidence" value="ECO:0007669"/>
    <property type="project" value="UniProtKB-UniRule"/>
</dbReference>
<comment type="catalytic activity">
    <reaction evidence="5">
        <text>molybdopterin + ATP + H(+) = adenylyl-molybdopterin + diphosphate</text>
        <dbReference type="Rhea" id="RHEA:31331"/>
        <dbReference type="ChEBI" id="CHEBI:15378"/>
        <dbReference type="ChEBI" id="CHEBI:30616"/>
        <dbReference type="ChEBI" id="CHEBI:33019"/>
        <dbReference type="ChEBI" id="CHEBI:58698"/>
        <dbReference type="ChEBI" id="CHEBI:62727"/>
    </reaction>
</comment>
<evidence type="ECO:0000256" key="4">
    <source>
        <dbReference type="ARBA" id="ARBA00023150"/>
    </source>
</evidence>
<dbReference type="InterPro" id="IPR005110">
    <property type="entry name" value="MoeA_linker/N"/>
</dbReference>
<dbReference type="Proteomes" id="UP000290900">
    <property type="component" value="Unassembled WGS sequence"/>
</dbReference>
<dbReference type="Pfam" id="PF03453">
    <property type="entry name" value="MoeA_N"/>
    <property type="match status" value="1"/>
</dbReference>
<dbReference type="GO" id="GO:0061599">
    <property type="term" value="F:molybdopterin molybdotransferase activity"/>
    <property type="evidence" value="ECO:0007669"/>
    <property type="project" value="UniProtKB-UniRule"/>
</dbReference>
<evidence type="ECO:0000313" key="9">
    <source>
        <dbReference type="Proteomes" id="UP000290900"/>
    </source>
</evidence>
<name>A0A448YLL9_BRENA</name>
<dbReference type="FunFam" id="3.40.980.10:FF:000001">
    <property type="entry name" value="Molybdopterin molybdenumtransferase"/>
    <property type="match status" value="1"/>
</dbReference>
<dbReference type="Gene3D" id="3.90.105.10">
    <property type="entry name" value="Molybdopterin biosynthesis moea protein, domain 2"/>
    <property type="match status" value="1"/>
</dbReference>
<dbReference type="OrthoDB" id="4349954at2759"/>
<comment type="function">
    <text evidence="5">Catalyzes two steps in the biosynthesis of the molybdenum cofactor. In the first step, molybdopterin is adenylated. Subsequently, molybdate is inserted into adenylated molybdopterin and AMP is released.</text>
</comment>
<reference evidence="8 9" key="1">
    <citation type="submission" date="2018-12" db="EMBL/GenBank/DDBJ databases">
        <authorList>
            <person name="Tiukova I."/>
            <person name="Dainat J."/>
        </authorList>
    </citation>
    <scope>NUCLEOTIDE SEQUENCE [LARGE SCALE GENOMIC DNA]</scope>
</reference>
<proteinExistence type="inferred from homology"/>
<keyword evidence="5" id="KW-0500">Molybdenum</keyword>
<dbReference type="Gene3D" id="2.40.340.10">
    <property type="entry name" value="MoeA, C-terminal, domain IV"/>
    <property type="match status" value="1"/>
</dbReference>
<dbReference type="GO" id="GO:0005524">
    <property type="term" value="F:ATP binding"/>
    <property type="evidence" value="ECO:0007669"/>
    <property type="project" value="UniProtKB-UniRule"/>
</dbReference>
<keyword evidence="5" id="KW-0808">Transferase</keyword>
<dbReference type="Pfam" id="PF03454">
    <property type="entry name" value="MoeA_C"/>
    <property type="match status" value="1"/>
</dbReference>
<evidence type="ECO:0000256" key="2">
    <source>
        <dbReference type="ARBA" id="ARBA00007589"/>
    </source>
</evidence>
<dbReference type="PANTHER" id="PTHR10192:SF5">
    <property type="entry name" value="GEPHYRIN"/>
    <property type="match status" value="1"/>
</dbReference>
<comment type="cofactor">
    <cofactor evidence="5">
        <name>Mg(2+)</name>
        <dbReference type="ChEBI" id="CHEBI:18420"/>
    </cofactor>
</comment>
<dbReference type="InterPro" id="IPR001453">
    <property type="entry name" value="MoaB/Mog_dom"/>
</dbReference>
<sequence>MPFNVGLLIVSDACSKDPSLDQTGPYLQTFFRDSPTFILSKREIVSDTTAEIQKTVSSWASEAENIKLILTCGGTGFTQRDITPEAVRPLIQRHAPGIVHAMLSESLKKTPFAIMSRPVAGVINKSLIITLPGSPTGARENLEAIIATLPHALAQLDGKDSRALHKKMARTMGDVVPGDAKSPHTHATHTHLITHELSSPVTQRARKSPFSMVSMNDALHLISSYTPKSRIVEMDITNRELLGSVLAETVVSSVNVPEFPASIVDGYAVSSSDGPGIYPVVAVSLAQKQTENSGLQPGQIARITTGAPVPPGADSVVMVEETELISTTHDTIEEENQVKILAMNVKPGENIREVGSDLKKGTVIFKEGYQIKNGGEVGLLASIGRSKVRAWRKPTVGILSTGDELKDPDEGSGLQYGQVYDSNRPALISTVESFGYRCLDLGIAHDDEEGLFHSVSKGLDLADYLITSGGVSMGEKDLLKPTIERKFGGKIHFGRVRMKPGKPTTFATIGDDKVIFALPGNPASASVAFHLFVLPSLLQYQGVHADGVNLLPGLPRLKVRLVKEAKLDDQRPEYQRAYIYQNEKMELVAEITGGQRSSRIGSFRGANGLVCLPAGSDVGKAVIQGEVEAIMFGQPIGRVV</sequence>
<dbReference type="STRING" id="13370.A0A448YLL9"/>
<evidence type="ECO:0000256" key="1">
    <source>
        <dbReference type="ARBA" id="ARBA00005046"/>
    </source>
</evidence>
<dbReference type="InterPro" id="IPR008284">
    <property type="entry name" value="MoCF_biosynth_CS"/>
</dbReference>
<dbReference type="NCBIfam" id="TIGR00177">
    <property type="entry name" value="molyb_syn"/>
    <property type="match status" value="2"/>
</dbReference>
<dbReference type="UniPathway" id="UPA00344"/>
<dbReference type="GO" id="GO:0046872">
    <property type="term" value="F:metal ion binding"/>
    <property type="evidence" value="ECO:0007669"/>
    <property type="project" value="UniProtKB-UniRule"/>
</dbReference>
<dbReference type="InterPro" id="IPR005111">
    <property type="entry name" value="MoeA_C_domain_IV"/>
</dbReference>
<comment type="similarity">
    <text evidence="2">In the N-terminal section; belongs to the MoaB/Mog family.</text>
</comment>
<feature type="domain" description="MoaB/Mog" evidence="7">
    <location>
        <begin position="397"/>
        <end position="539"/>
    </location>
</feature>
<dbReference type="InParanoid" id="A0A448YLL9"/>
<dbReference type="SMART" id="SM00852">
    <property type="entry name" value="MoCF_biosynth"/>
    <property type="match status" value="2"/>
</dbReference>
<keyword evidence="9" id="KW-1185">Reference proteome</keyword>
<dbReference type="PROSITE" id="PS01079">
    <property type="entry name" value="MOCF_BIOSYNTHESIS_2"/>
    <property type="match status" value="1"/>
</dbReference>
<dbReference type="PANTHER" id="PTHR10192">
    <property type="entry name" value="MOLYBDOPTERIN BIOSYNTHESIS PROTEIN"/>
    <property type="match status" value="1"/>
</dbReference>
<evidence type="ECO:0000313" key="8">
    <source>
        <dbReference type="EMBL" id="VEU21791.1"/>
    </source>
</evidence>
<dbReference type="AlphaFoldDB" id="A0A448YLL9"/>
<dbReference type="EMBL" id="CAACVR010000012">
    <property type="protein sequence ID" value="VEU21791.1"/>
    <property type="molecule type" value="Genomic_DNA"/>
</dbReference>
<accession>A0A448YLL9</accession>
<comment type="similarity">
    <text evidence="5">Belongs to the MoeA family.</text>
</comment>
<keyword evidence="4 5" id="KW-0501">Molybdenum cofactor biosynthesis</keyword>
<evidence type="ECO:0000259" key="7">
    <source>
        <dbReference type="SMART" id="SM00852"/>
    </source>
</evidence>
<comment type="similarity">
    <text evidence="3">In the C-terminal section; belongs to the MoeA family.</text>
</comment>
<dbReference type="InterPro" id="IPR036135">
    <property type="entry name" value="MoeA_linker/N_sf"/>
</dbReference>
<dbReference type="CDD" id="cd00887">
    <property type="entry name" value="MoeA"/>
    <property type="match status" value="1"/>
</dbReference>
<dbReference type="CDD" id="cd00886">
    <property type="entry name" value="MogA_MoaB"/>
    <property type="match status" value="1"/>
</dbReference>
<feature type="domain" description="MoaB/Mog" evidence="7">
    <location>
        <begin position="6"/>
        <end position="152"/>
    </location>
</feature>
<comment type="pathway">
    <text evidence="1 5">Cofactor biosynthesis; molybdopterin biosynthesis.</text>
</comment>
<keyword evidence="5" id="KW-0479">Metal-binding</keyword>
<gene>
    <name evidence="8" type="ORF">BRENAR_LOCUS2523</name>
</gene>
<dbReference type="SUPFAM" id="SSF63867">
    <property type="entry name" value="MoeA C-terminal domain-like"/>
    <property type="match status" value="1"/>
</dbReference>
<dbReference type="SUPFAM" id="SSF63882">
    <property type="entry name" value="MoeA N-terminal region -like"/>
    <property type="match status" value="1"/>
</dbReference>
<dbReference type="FunFam" id="2.170.190.11:FF:000001">
    <property type="entry name" value="Molybdopterin molybdenumtransferase"/>
    <property type="match status" value="1"/>
</dbReference>
<dbReference type="Gene3D" id="2.170.190.11">
    <property type="entry name" value="Molybdopterin biosynthesis moea protein, domain 3"/>
    <property type="match status" value="1"/>
</dbReference>
<dbReference type="GO" id="GO:0061598">
    <property type="term" value="F:molybdopterin adenylyltransferase activity"/>
    <property type="evidence" value="ECO:0007669"/>
    <property type="project" value="UniProtKB-UniRule"/>
</dbReference>
<evidence type="ECO:0000256" key="6">
    <source>
        <dbReference type="SAM" id="MobiDB-lite"/>
    </source>
</evidence>
<keyword evidence="5" id="KW-0460">Magnesium</keyword>
<dbReference type="NCBIfam" id="NF045515">
    <property type="entry name" value="Glp_gephyrin"/>
    <property type="match status" value="1"/>
</dbReference>
<evidence type="ECO:0000256" key="5">
    <source>
        <dbReference type="RuleBase" id="RU365090"/>
    </source>
</evidence>
<feature type="region of interest" description="Disordered" evidence="6">
    <location>
        <begin position="175"/>
        <end position="205"/>
    </location>
</feature>
<dbReference type="InterPro" id="IPR038987">
    <property type="entry name" value="MoeA-like"/>
</dbReference>